<sequence>MTKTNKMTEYRLTCHVDGCENCDVPIVLTAPTENVSFMCGPCCNEIMDVVPLQDAPPPS</sequence>
<dbReference type="EMBL" id="LR798267">
    <property type="protein sequence ID" value="CAB5219663.1"/>
    <property type="molecule type" value="Genomic_DNA"/>
</dbReference>
<reference evidence="1" key="1">
    <citation type="submission" date="2020-05" db="EMBL/GenBank/DDBJ databases">
        <authorList>
            <person name="Chiriac C."/>
            <person name="Salcher M."/>
            <person name="Ghai R."/>
            <person name="Kavagutti S V."/>
        </authorList>
    </citation>
    <scope>NUCLEOTIDE SEQUENCE</scope>
</reference>
<accession>A0A6J7WX47</accession>
<evidence type="ECO:0000313" key="1">
    <source>
        <dbReference type="EMBL" id="CAB5219663.1"/>
    </source>
</evidence>
<name>A0A6J7WX47_9CAUD</name>
<protein>
    <submittedName>
        <fullName evidence="1">Uncharacterized protein</fullName>
    </submittedName>
</protein>
<organism evidence="1">
    <name type="scientific">uncultured Caudovirales phage</name>
    <dbReference type="NCBI Taxonomy" id="2100421"/>
    <lineage>
        <taxon>Viruses</taxon>
        <taxon>Duplodnaviria</taxon>
        <taxon>Heunggongvirae</taxon>
        <taxon>Uroviricota</taxon>
        <taxon>Caudoviricetes</taxon>
        <taxon>Peduoviridae</taxon>
        <taxon>Maltschvirus</taxon>
        <taxon>Maltschvirus maltsch</taxon>
    </lineage>
</organism>
<gene>
    <name evidence="1" type="ORF">UFOVP221_111</name>
</gene>
<proteinExistence type="predicted"/>